<keyword evidence="1" id="KW-0677">Repeat</keyword>
<evidence type="ECO:0000313" key="7">
    <source>
        <dbReference type="Proteomes" id="UP000002730"/>
    </source>
</evidence>
<organism evidence="6 7">
    <name type="scientific">Clostridium cellulovorans (strain ATCC 35296 / DSM 3052 / OCM 3 / 743B)</name>
    <dbReference type="NCBI Taxonomy" id="573061"/>
    <lineage>
        <taxon>Bacteria</taxon>
        <taxon>Bacillati</taxon>
        <taxon>Bacillota</taxon>
        <taxon>Clostridia</taxon>
        <taxon>Eubacteriales</taxon>
        <taxon>Clostridiaceae</taxon>
        <taxon>Clostridium</taxon>
    </lineage>
</organism>
<dbReference type="RefSeq" id="WP_010073691.1">
    <property type="nucleotide sequence ID" value="NC_014393.1"/>
</dbReference>
<feature type="compositionally biased region" description="Polar residues" evidence="4">
    <location>
        <begin position="212"/>
        <end position="222"/>
    </location>
</feature>
<sequence>MSNSKGYYDKAITAFSNGQLDKALMLCEKSISLNLKNQAALNLKGLIYYLQGELASAKAVWKTNNDYNDNSTAKEYLRNIKLDEALLQRYRNAVKLINDLRINDAIVALEECAKSSFNNINVLNALGLCMMKKGEYDKSKIYFERSLEIDKKNKETLEYIRRLEEFLPKKFNLKKTIVGVVGGVAVLAIIFGGVNIIKGKISIFPEKTQVVSEDNTGSNVSSSDEEKAKEEVNKEETSGEASEKAKAGENIEVKPETEDSNSTDKKVAEDQAKQEVKQVFNSAAISQALAAPTIDYDNLYALVEANKDLAQGINDKNLLNSSIEVLKNSGCEFFYNRSQIIIDEQKNYSLALDSLNKALQYSQGHYLRQHILYFIGFSYDRLSDFENASKFYDNYIKEFPSGNYELAVLYRQCVIFKDIDAPRAKIYANEIHNKYQGTSEDNSVVQEILSK</sequence>
<evidence type="ECO:0000256" key="2">
    <source>
        <dbReference type="ARBA" id="ARBA00022803"/>
    </source>
</evidence>
<proteinExistence type="predicted"/>
<dbReference type="HOGENOM" id="CLU_053652_0_0_9"/>
<dbReference type="EMBL" id="CP002160">
    <property type="protein sequence ID" value="ADL53353.1"/>
    <property type="molecule type" value="Genomic_DNA"/>
</dbReference>
<dbReference type="Proteomes" id="UP000002730">
    <property type="component" value="Chromosome"/>
</dbReference>
<evidence type="ECO:0000313" key="6">
    <source>
        <dbReference type="EMBL" id="ADL53353.1"/>
    </source>
</evidence>
<protein>
    <submittedName>
        <fullName evidence="6">Tetratricopeptide TPR_1 repeat-containing protein</fullName>
    </submittedName>
</protein>
<dbReference type="eggNOG" id="COG0457">
    <property type="taxonomic scope" value="Bacteria"/>
</dbReference>
<dbReference type="OrthoDB" id="1938848at2"/>
<dbReference type="KEGG" id="ccb:Clocel_3683"/>
<dbReference type="InterPro" id="IPR051012">
    <property type="entry name" value="CellSynth/LPSAsmb/PSIAsmb"/>
</dbReference>
<dbReference type="PANTHER" id="PTHR45586:SF1">
    <property type="entry name" value="LIPOPOLYSACCHARIDE ASSEMBLY PROTEIN B"/>
    <property type="match status" value="1"/>
</dbReference>
<dbReference type="SUPFAM" id="SSF48452">
    <property type="entry name" value="TPR-like"/>
    <property type="match status" value="1"/>
</dbReference>
<dbReference type="SMART" id="SM00028">
    <property type="entry name" value="TPR"/>
    <property type="match status" value="3"/>
</dbReference>
<dbReference type="STRING" id="573061.Clocel_3683"/>
<keyword evidence="5" id="KW-1133">Transmembrane helix</keyword>
<dbReference type="Pfam" id="PF07719">
    <property type="entry name" value="TPR_2"/>
    <property type="match status" value="1"/>
</dbReference>
<keyword evidence="5" id="KW-0812">Transmembrane</keyword>
<name>D9SX50_CLOC7</name>
<accession>D9SX50</accession>
<reference evidence="6 7" key="1">
    <citation type="submission" date="2010-08" db="EMBL/GenBank/DDBJ databases">
        <title>Complete sequence of Clostridium cellulovorans 743B.</title>
        <authorList>
            <consortium name="US DOE Joint Genome Institute"/>
            <person name="Lucas S."/>
            <person name="Copeland A."/>
            <person name="Lapidus A."/>
            <person name="Cheng J.-F."/>
            <person name="Bruce D."/>
            <person name="Goodwin L."/>
            <person name="Pitluck S."/>
            <person name="Chertkov O."/>
            <person name="Detter J.C."/>
            <person name="Han C."/>
            <person name="Tapia R."/>
            <person name="Land M."/>
            <person name="Hauser L."/>
            <person name="Chang Y.-J."/>
            <person name="Jeffries C."/>
            <person name="Kyrpides N."/>
            <person name="Ivanova N."/>
            <person name="Mikhailova N."/>
            <person name="Hemme C.L."/>
            <person name="Woyke T."/>
        </authorList>
    </citation>
    <scope>NUCLEOTIDE SEQUENCE [LARGE SCALE GENOMIC DNA]</scope>
    <source>
        <strain evidence="7">ATCC 35296 / DSM 3052 / OCM 3 / 743B</strain>
    </source>
</reference>
<feature type="region of interest" description="Disordered" evidence="4">
    <location>
        <begin position="212"/>
        <end position="270"/>
    </location>
</feature>
<feature type="repeat" description="TPR" evidence="3">
    <location>
        <begin position="120"/>
        <end position="153"/>
    </location>
</feature>
<gene>
    <name evidence="6" type="ordered locus">Clocel_3683</name>
</gene>
<evidence type="ECO:0000256" key="1">
    <source>
        <dbReference type="ARBA" id="ARBA00022737"/>
    </source>
</evidence>
<dbReference type="PANTHER" id="PTHR45586">
    <property type="entry name" value="TPR REPEAT-CONTAINING PROTEIN PA4667"/>
    <property type="match status" value="1"/>
</dbReference>
<feature type="transmembrane region" description="Helical" evidence="5">
    <location>
        <begin position="177"/>
        <end position="197"/>
    </location>
</feature>
<dbReference type="Gene3D" id="1.25.40.10">
    <property type="entry name" value="Tetratricopeptide repeat domain"/>
    <property type="match status" value="3"/>
</dbReference>
<keyword evidence="2 3" id="KW-0802">TPR repeat</keyword>
<dbReference type="InterPro" id="IPR019734">
    <property type="entry name" value="TPR_rpt"/>
</dbReference>
<dbReference type="AlphaFoldDB" id="D9SX50"/>
<dbReference type="InterPro" id="IPR013105">
    <property type="entry name" value="TPR_2"/>
</dbReference>
<evidence type="ECO:0000256" key="3">
    <source>
        <dbReference type="PROSITE-ProRule" id="PRU00339"/>
    </source>
</evidence>
<keyword evidence="7" id="KW-1185">Reference proteome</keyword>
<evidence type="ECO:0000256" key="4">
    <source>
        <dbReference type="SAM" id="MobiDB-lite"/>
    </source>
</evidence>
<evidence type="ECO:0000256" key="5">
    <source>
        <dbReference type="SAM" id="Phobius"/>
    </source>
</evidence>
<dbReference type="InterPro" id="IPR011990">
    <property type="entry name" value="TPR-like_helical_dom_sf"/>
</dbReference>
<dbReference type="PROSITE" id="PS50005">
    <property type="entry name" value="TPR"/>
    <property type="match status" value="1"/>
</dbReference>
<feature type="compositionally biased region" description="Basic and acidic residues" evidence="4">
    <location>
        <begin position="224"/>
        <end position="270"/>
    </location>
</feature>
<keyword evidence="5" id="KW-0472">Membrane</keyword>